<reference evidence="3 5" key="1">
    <citation type="submission" date="2015-10" db="EMBL/GenBank/DDBJ databases">
        <title>The cercosporin biosynthetic gene cluster was horizontally transferred to several fungal lineages and shown to be expanded in Cercospora beticola based on microsynteny with recipient genomes.</title>
        <authorList>
            <person name="De Jonge R."/>
            <person name="Ebert M.K."/>
            <person name="Suttle J.C."/>
            <person name="Jurick Ii W.M."/>
            <person name="Secor G.A."/>
            <person name="Thomma B.P."/>
            <person name="Van De Peer Y."/>
            <person name="Bolton M.D."/>
        </authorList>
    </citation>
    <scope>NUCLEOTIDE SEQUENCE [LARGE SCALE GENOMIC DNA]</scope>
    <source>
        <strain evidence="3 5">09-40</strain>
    </source>
</reference>
<dbReference type="EMBL" id="CP134190">
    <property type="protein sequence ID" value="WPB05874.1"/>
    <property type="molecule type" value="Genomic_DNA"/>
</dbReference>
<keyword evidence="6" id="KW-1185">Reference proteome</keyword>
<keyword evidence="1" id="KW-0812">Transmembrane</keyword>
<feature type="transmembrane region" description="Helical" evidence="1">
    <location>
        <begin position="141"/>
        <end position="165"/>
    </location>
</feature>
<dbReference type="Proteomes" id="UP001302367">
    <property type="component" value="Chromosome 7"/>
</dbReference>
<evidence type="ECO:0000256" key="1">
    <source>
        <dbReference type="SAM" id="Phobius"/>
    </source>
</evidence>
<dbReference type="InterPro" id="IPR056632">
    <property type="entry name" value="DUF7730"/>
</dbReference>
<name>A0A2G5HHN7_CERBT</name>
<evidence type="ECO:0000313" key="3">
    <source>
        <dbReference type="EMBL" id="PIA92096.1"/>
    </source>
</evidence>
<keyword evidence="1" id="KW-0472">Membrane</keyword>
<dbReference type="AlphaFoldDB" id="A0A2G5HHN7"/>
<dbReference type="EMBL" id="LKMD01000106">
    <property type="protein sequence ID" value="PIA92096.1"/>
    <property type="molecule type" value="Genomic_DNA"/>
</dbReference>
<evidence type="ECO:0000259" key="2">
    <source>
        <dbReference type="Pfam" id="PF24864"/>
    </source>
</evidence>
<organism evidence="3 5">
    <name type="scientific">Cercospora beticola</name>
    <name type="common">Sugarbeet leaf spot fungus</name>
    <dbReference type="NCBI Taxonomy" id="122368"/>
    <lineage>
        <taxon>Eukaryota</taxon>
        <taxon>Fungi</taxon>
        <taxon>Dikarya</taxon>
        <taxon>Ascomycota</taxon>
        <taxon>Pezizomycotina</taxon>
        <taxon>Dothideomycetes</taxon>
        <taxon>Dothideomycetidae</taxon>
        <taxon>Mycosphaerellales</taxon>
        <taxon>Mycosphaerellaceae</taxon>
        <taxon>Cercospora</taxon>
    </lineage>
</organism>
<dbReference type="PANTHER" id="PTHR42085:SF7">
    <property type="entry name" value="F-BOX DOMAIN-CONTAINING PROTEIN"/>
    <property type="match status" value="1"/>
</dbReference>
<dbReference type="InterPro" id="IPR038883">
    <property type="entry name" value="AN11006-like"/>
</dbReference>
<accession>A0A2G5HHN7</accession>
<sequence length="366" mass="42066">MDQGHYNCRDYYISPHFAPTTVAKTIHTRSPLLFRHESFDELEQRSRSPLKTSRFPFLRLPLEIRQEIYSYLLPRTIEHTKPNPLAQHARNFSAVKKRTARGMIVPQSEPGYSRAAHIVWQRGNIRLLSVCRQMHGECAELLYGNSTFLLFVTYLGISFRFNWLLLSGMAPQRKYDFLELLPTKYMALVKRVVVNVDHVDSYTGMIKFNVSGKGLTHGLRKQVQRLVNVLRPSPLATPEVADEDDDGWSDIRSERDRRLAKVHIRVSNGNAVLDQIKSEVVRKREGGIRVNEDLEEMLEPFGELHGVREVEITGAVTDTFAESLRKTMMDTTTRNESATVARSIRDLHLHPSLDPTSELHLNEHEI</sequence>
<dbReference type="Pfam" id="PF24864">
    <property type="entry name" value="DUF7730"/>
    <property type="match status" value="1"/>
</dbReference>
<evidence type="ECO:0000313" key="5">
    <source>
        <dbReference type="Proteomes" id="UP000230605"/>
    </source>
</evidence>
<keyword evidence="1" id="KW-1133">Transmembrane helix</keyword>
<gene>
    <name evidence="3" type="ORF">CB0940_09784</name>
    <name evidence="4" type="ORF">RHO25_010528</name>
</gene>
<dbReference type="PANTHER" id="PTHR42085">
    <property type="entry name" value="F-BOX DOMAIN-CONTAINING PROTEIN"/>
    <property type="match status" value="1"/>
</dbReference>
<reference evidence="4 6" key="2">
    <citation type="submission" date="2023-09" db="EMBL/GenBank/DDBJ databases">
        <title>Complete-Gapless Cercospora beticola genome.</title>
        <authorList>
            <person name="Wyatt N.A."/>
            <person name="Spanner R.E."/>
            <person name="Bolton M.D."/>
        </authorList>
    </citation>
    <scope>NUCLEOTIDE SEQUENCE [LARGE SCALE GENOMIC DNA]</scope>
    <source>
        <strain evidence="4">Cb09-40</strain>
    </source>
</reference>
<feature type="domain" description="DUF7730" evidence="2">
    <location>
        <begin position="53"/>
        <end position="150"/>
    </location>
</feature>
<dbReference type="OrthoDB" id="62952at2759"/>
<evidence type="ECO:0000313" key="4">
    <source>
        <dbReference type="EMBL" id="WPB05874.1"/>
    </source>
</evidence>
<protein>
    <recommendedName>
        <fullName evidence="2">DUF7730 domain-containing protein</fullName>
    </recommendedName>
</protein>
<proteinExistence type="predicted"/>
<evidence type="ECO:0000313" key="6">
    <source>
        <dbReference type="Proteomes" id="UP001302367"/>
    </source>
</evidence>
<dbReference type="Proteomes" id="UP000230605">
    <property type="component" value="Chromosome 7"/>
</dbReference>